<keyword evidence="1" id="KW-0732">Signal</keyword>
<proteinExistence type="predicted"/>
<feature type="signal peptide" evidence="1">
    <location>
        <begin position="1"/>
        <end position="17"/>
    </location>
</feature>
<sequence length="93" mass="10355">MKLFVFVFALILLHAFAAPIQDGNNEIDSAEIRDVAVKAAKFKKSYAELHVANELSKAVQKPGKTMKSLGSGQPKDKKINKKFIIDFFKNLFG</sequence>
<evidence type="ECO:0000313" key="3">
    <source>
        <dbReference type="WBParaSite" id="PDA_v2.g18458.t1"/>
    </source>
</evidence>
<evidence type="ECO:0000256" key="1">
    <source>
        <dbReference type="SAM" id="SignalP"/>
    </source>
</evidence>
<accession>A0A914PQS7</accession>
<dbReference type="Proteomes" id="UP000887578">
    <property type="component" value="Unplaced"/>
</dbReference>
<evidence type="ECO:0000313" key="2">
    <source>
        <dbReference type="Proteomes" id="UP000887578"/>
    </source>
</evidence>
<dbReference type="AlphaFoldDB" id="A0A914PQS7"/>
<reference evidence="3" key="1">
    <citation type="submission" date="2022-11" db="UniProtKB">
        <authorList>
            <consortium name="WormBaseParasite"/>
        </authorList>
    </citation>
    <scope>IDENTIFICATION</scope>
</reference>
<keyword evidence="2" id="KW-1185">Reference proteome</keyword>
<feature type="chain" id="PRO_5037770248" evidence="1">
    <location>
        <begin position="18"/>
        <end position="93"/>
    </location>
</feature>
<dbReference type="WBParaSite" id="PDA_v2.g18458.t1">
    <property type="protein sequence ID" value="PDA_v2.g18458.t1"/>
    <property type="gene ID" value="PDA_v2.g18458"/>
</dbReference>
<protein>
    <submittedName>
        <fullName evidence="3">Uncharacterized protein</fullName>
    </submittedName>
</protein>
<name>A0A914PQS7_9BILA</name>
<organism evidence="2 3">
    <name type="scientific">Panagrolaimus davidi</name>
    <dbReference type="NCBI Taxonomy" id="227884"/>
    <lineage>
        <taxon>Eukaryota</taxon>
        <taxon>Metazoa</taxon>
        <taxon>Ecdysozoa</taxon>
        <taxon>Nematoda</taxon>
        <taxon>Chromadorea</taxon>
        <taxon>Rhabditida</taxon>
        <taxon>Tylenchina</taxon>
        <taxon>Panagrolaimomorpha</taxon>
        <taxon>Panagrolaimoidea</taxon>
        <taxon>Panagrolaimidae</taxon>
        <taxon>Panagrolaimus</taxon>
    </lineage>
</organism>